<keyword evidence="7" id="KW-0472">Membrane</keyword>
<reference evidence="9" key="2">
    <citation type="submission" date="2022-09" db="EMBL/GenBank/DDBJ databases">
        <title>Aerococcus urinae taxonomy study.</title>
        <authorList>
            <person name="Christensen J."/>
            <person name="Senneby E."/>
        </authorList>
    </citation>
    <scope>NUCLEOTIDE SEQUENCE</scope>
    <source>
        <strain evidence="9">NLD-066-U95</strain>
    </source>
</reference>
<evidence type="ECO:0000313" key="9">
    <source>
        <dbReference type="EMBL" id="MCY3052585.1"/>
    </source>
</evidence>
<organism evidence="10 11">
    <name type="scientific">Aerococcus urinae</name>
    <dbReference type="NCBI Taxonomy" id="1376"/>
    <lineage>
        <taxon>Bacteria</taxon>
        <taxon>Bacillati</taxon>
        <taxon>Bacillota</taxon>
        <taxon>Bacilli</taxon>
        <taxon>Lactobacillales</taxon>
        <taxon>Aerococcaceae</taxon>
        <taxon>Aerococcus</taxon>
    </lineage>
</organism>
<dbReference type="GO" id="GO:0005886">
    <property type="term" value="C:plasma membrane"/>
    <property type="evidence" value="ECO:0007669"/>
    <property type="project" value="UniProtKB-SubCell"/>
</dbReference>
<evidence type="ECO:0000313" key="12">
    <source>
        <dbReference type="Proteomes" id="UP001069145"/>
    </source>
</evidence>
<dbReference type="Proteomes" id="UP001069145">
    <property type="component" value="Unassembled WGS sequence"/>
</dbReference>
<feature type="active site" evidence="6">
    <location>
        <position position="39"/>
    </location>
</feature>
<evidence type="ECO:0000256" key="2">
    <source>
        <dbReference type="ARBA" id="ARBA00004401"/>
    </source>
</evidence>
<dbReference type="SUPFAM" id="SSF51306">
    <property type="entry name" value="LexA/Signal peptidase"/>
    <property type="match status" value="1"/>
</dbReference>
<dbReference type="GO" id="GO:0009003">
    <property type="term" value="F:signal peptidase activity"/>
    <property type="evidence" value="ECO:0007669"/>
    <property type="project" value="UniProtKB-EC"/>
</dbReference>
<dbReference type="GO" id="GO:0004252">
    <property type="term" value="F:serine-type endopeptidase activity"/>
    <property type="evidence" value="ECO:0007669"/>
    <property type="project" value="InterPro"/>
</dbReference>
<dbReference type="InterPro" id="IPR000223">
    <property type="entry name" value="Pept_S26A_signal_pept_1"/>
</dbReference>
<dbReference type="EMBL" id="CP065662">
    <property type="protein sequence ID" value="QPS00897.1"/>
    <property type="molecule type" value="Genomic_DNA"/>
</dbReference>
<comment type="similarity">
    <text evidence="3 7">Belongs to the peptidase S26 family.</text>
</comment>
<dbReference type="InterPro" id="IPR019533">
    <property type="entry name" value="Peptidase_S26"/>
</dbReference>
<proteinExistence type="inferred from homology"/>
<dbReference type="Proteomes" id="UP000594771">
    <property type="component" value="Chromosome"/>
</dbReference>
<dbReference type="PROSITE" id="PS00760">
    <property type="entry name" value="SPASE_I_2"/>
    <property type="match status" value="1"/>
</dbReference>
<keyword evidence="7" id="KW-1133">Transmembrane helix</keyword>
<evidence type="ECO:0000313" key="10">
    <source>
        <dbReference type="EMBL" id="QPS00897.1"/>
    </source>
</evidence>
<dbReference type="InterPro" id="IPR036286">
    <property type="entry name" value="LexA/Signal_pep-like_sf"/>
</dbReference>
<dbReference type="OMA" id="EPYVVYP"/>
<dbReference type="RefSeq" id="WP_013669657.1">
    <property type="nucleotide sequence ID" value="NZ_CAJHLF010000002.1"/>
</dbReference>
<evidence type="ECO:0000256" key="4">
    <source>
        <dbReference type="ARBA" id="ARBA00013208"/>
    </source>
</evidence>
<dbReference type="PANTHER" id="PTHR43390:SF1">
    <property type="entry name" value="CHLOROPLAST PROCESSING PEPTIDASE"/>
    <property type="match status" value="1"/>
</dbReference>
<dbReference type="InterPro" id="IPR019758">
    <property type="entry name" value="Pept_S26A_signal_pept_1_CS"/>
</dbReference>
<dbReference type="GeneID" id="35767087"/>
<dbReference type="KEGG" id="aun:AWM73_04320"/>
<accession>A0A0X8FEC7</accession>
<dbReference type="Pfam" id="PF10502">
    <property type="entry name" value="Peptidase_S26"/>
    <property type="match status" value="1"/>
</dbReference>
<protein>
    <recommendedName>
        <fullName evidence="4 7">Signal peptidase I</fullName>
        <ecNumber evidence="4 7">3.4.21.89</ecNumber>
    </recommendedName>
</protein>
<dbReference type="InterPro" id="IPR019757">
    <property type="entry name" value="Pept_S26A_signal_pept_1_Lys-AS"/>
</dbReference>
<evidence type="ECO:0000256" key="3">
    <source>
        <dbReference type="ARBA" id="ARBA00009370"/>
    </source>
</evidence>
<dbReference type="OrthoDB" id="9802919at2"/>
<sequence>MKKFLSGIGEIIIIVAVALLLYLGIRHFIGFQFTVRGASMNPTTEDGQHLIVSRLGDVDRFDIVVLDAPDNSGDKYIKRVIGMPGDKVEYRDNQLYINDQAYDEPYLNELKAENPGKLVTENFTIEKVPEDSYFVMGDNRPVSKDSRAFGPVAGDLIYGEVNWRIWPFDEAGRIE</sequence>
<dbReference type="CDD" id="cd06530">
    <property type="entry name" value="S26_SPase_I"/>
    <property type="match status" value="1"/>
</dbReference>
<keyword evidence="12" id="KW-1185">Reference proteome</keyword>
<name>A0A0X8FEC7_9LACT</name>
<evidence type="ECO:0000256" key="5">
    <source>
        <dbReference type="ARBA" id="ARBA00022801"/>
    </source>
</evidence>
<dbReference type="PRINTS" id="PR00727">
    <property type="entry name" value="LEADERPTASE"/>
</dbReference>
<evidence type="ECO:0000256" key="7">
    <source>
        <dbReference type="RuleBase" id="RU362042"/>
    </source>
</evidence>
<keyword evidence="5 7" id="KW-0378">Hydrolase</keyword>
<comment type="subcellular location">
    <subcellularLocation>
        <location evidence="2">Cell membrane</location>
        <topology evidence="2">Single-pass type II membrane protein</topology>
    </subcellularLocation>
    <subcellularLocation>
        <location evidence="7">Membrane</location>
        <topology evidence="7">Single-pass type II membrane protein</topology>
    </subcellularLocation>
</comment>
<dbReference type="EMBL" id="JAOTML010000001">
    <property type="protein sequence ID" value="MCY3052585.1"/>
    <property type="molecule type" value="Genomic_DNA"/>
</dbReference>
<keyword evidence="7" id="KW-0812">Transmembrane</keyword>
<dbReference type="Gene3D" id="2.10.109.10">
    <property type="entry name" value="Umud Fragment, subunit A"/>
    <property type="match status" value="1"/>
</dbReference>
<dbReference type="PROSITE" id="PS00761">
    <property type="entry name" value="SPASE_I_3"/>
    <property type="match status" value="1"/>
</dbReference>
<evidence type="ECO:0000313" key="11">
    <source>
        <dbReference type="Proteomes" id="UP000594771"/>
    </source>
</evidence>
<dbReference type="GO" id="GO:0006465">
    <property type="term" value="P:signal peptide processing"/>
    <property type="evidence" value="ECO:0007669"/>
    <property type="project" value="InterPro"/>
</dbReference>
<dbReference type="NCBIfam" id="TIGR02227">
    <property type="entry name" value="sigpep_I_bact"/>
    <property type="match status" value="1"/>
</dbReference>
<feature type="domain" description="Peptidase S26" evidence="8">
    <location>
        <begin position="10"/>
        <end position="166"/>
    </location>
</feature>
<evidence type="ECO:0000259" key="8">
    <source>
        <dbReference type="Pfam" id="PF10502"/>
    </source>
</evidence>
<evidence type="ECO:0000256" key="1">
    <source>
        <dbReference type="ARBA" id="ARBA00000677"/>
    </source>
</evidence>
<reference evidence="10 11" key="1">
    <citation type="submission" date="2020-12" db="EMBL/GenBank/DDBJ databases">
        <title>FDA dAtabase for Regulatory Grade micrObial Sequences (FDA-ARGOS): Supporting development and validation of Infectious Disease Dx tests.</title>
        <authorList>
            <person name="Sproer C."/>
            <person name="Gronow S."/>
            <person name="Severitt S."/>
            <person name="Schroder I."/>
            <person name="Tallon L."/>
            <person name="Sadzewicz L."/>
            <person name="Zhao X."/>
            <person name="Boylan J."/>
            <person name="Ott S."/>
            <person name="Bowen H."/>
            <person name="Vavikolanu K."/>
            <person name="Mehta A."/>
            <person name="Aluvathingal J."/>
            <person name="Nadendla S."/>
            <person name="Lowell S."/>
            <person name="Myers T."/>
            <person name="Yan Y."/>
            <person name="Sichtig H."/>
        </authorList>
    </citation>
    <scope>NUCLEOTIDE SEQUENCE [LARGE SCALE GENOMIC DNA]</scope>
    <source>
        <strain evidence="10 11">FDAARGOS_911</strain>
    </source>
</reference>
<feature type="active site" evidence="6">
    <location>
        <position position="78"/>
    </location>
</feature>
<dbReference type="PANTHER" id="PTHR43390">
    <property type="entry name" value="SIGNAL PEPTIDASE I"/>
    <property type="match status" value="1"/>
</dbReference>
<gene>
    <name evidence="10" type="primary">lepB</name>
    <name evidence="10" type="ORF">I6G68_05735</name>
    <name evidence="9" type="ORF">ODY43_01010</name>
</gene>
<dbReference type="AlphaFoldDB" id="A0A0X8FEC7"/>
<feature type="transmembrane region" description="Helical" evidence="7">
    <location>
        <begin position="7"/>
        <end position="25"/>
    </location>
</feature>
<evidence type="ECO:0000256" key="6">
    <source>
        <dbReference type="PIRSR" id="PIRSR600223-1"/>
    </source>
</evidence>
<comment type="catalytic activity">
    <reaction evidence="1 7">
        <text>Cleavage of hydrophobic, N-terminal signal or leader sequences from secreted and periplasmic proteins.</text>
        <dbReference type="EC" id="3.4.21.89"/>
    </reaction>
</comment>
<keyword evidence="7" id="KW-0645">Protease</keyword>
<dbReference type="EC" id="3.4.21.89" evidence="4 7"/>